<organism evidence="1 2">
    <name type="scientific">Colletotrichum higginsianum (strain IMI 349063)</name>
    <name type="common">Crucifer anthracnose fungus</name>
    <dbReference type="NCBI Taxonomy" id="759273"/>
    <lineage>
        <taxon>Eukaryota</taxon>
        <taxon>Fungi</taxon>
        <taxon>Dikarya</taxon>
        <taxon>Ascomycota</taxon>
        <taxon>Pezizomycotina</taxon>
        <taxon>Sordariomycetes</taxon>
        <taxon>Hypocreomycetidae</taxon>
        <taxon>Glomerellales</taxon>
        <taxon>Glomerellaceae</taxon>
        <taxon>Colletotrichum</taxon>
        <taxon>Colletotrichum destructivum species complex</taxon>
    </lineage>
</organism>
<dbReference type="HOGENOM" id="CLU_2270089_0_0_1"/>
<sequence length="103" mass="11059">LERVVLGVRELVAAAFLAPVRIGLVLAAHAARPVAEPLAAAPPERRRVLGAVRLRVEFVGRYFVPERGYLGLVPELQLVYGGEGGVTSQYSVPPDSRIFLGAQ</sequence>
<reference evidence="2" key="1">
    <citation type="journal article" date="2012" name="Nat. Genet.">
        <title>Lifestyle transitions in plant pathogenic Colletotrichum fungi deciphered by genome and transcriptome analyses.</title>
        <authorList>
            <person name="O'Connell R.J."/>
            <person name="Thon M.R."/>
            <person name="Hacquard S."/>
            <person name="Amyotte S.G."/>
            <person name="Kleemann J."/>
            <person name="Torres M.F."/>
            <person name="Damm U."/>
            <person name="Buiate E.A."/>
            <person name="Epstein L."/>
            <person name="Alkan N."/>
            <person name="Altmueller J."/>
            <person name="Alvarado-Balderrama L."/>
            <person name="Bauser C.A."/>
            <person name="Becker C."/>
            <person name="Birren B.W."/>
            <person name="Chen Z."/>
            <person name="Choi J."/>
            <person name="Crouch J.A."/>
            <person name="Duvick J.P."/>
            <person name="Farman M.A."/>
            <person name="Gan P."/>
            <person name="Heiman D."/>
            <person name="Henrissat B."/>
            <person name="Howard R.J."/>
            <person name="Kabbage M."/>
            <person name="Koch C."/>
            <person name="Kracher B."/>
            <person name="Kubo Y."/>
            <person name="Law A.D."/>
            <person name="Lebrun M.-H."/>
            <person name="Lee Y.-H."/>
            <person name="Miyara I."/>
            <person name="Moore N."/>
            <person name="Neumann U."/>
            <person name="Nordstroem K."/>
            <person name="Panaccione D.G."/>
            <person name="Panstruga R."/>
            <person name="Place M."/>
            <person name="Proctor R.H."/>
            <person name="Prusky D."/>
            <person name="Rech G."/>
            <person name="Reinhardt R."/>
            <person name="Rollins J.A."/>
            <person name="Rounsley S."/>
            <person name="Schardl C.L."/>
            <person name="Schwartz D.C."/>
            <person name="Shenoy N."/>
            <person name="Shirasu K."/>
            <person name="Sikhakolli U.R."/>
            <person name="Stueber K."/>
            <person name="Sukno S.A."/>
            <person name="Sweigard J.A."/>
            <person name="Takano Y."/>
            <person name="Takahara H."/>
            <person name="Trail F."/>
            <person name="van der Does H.C."/>
            <person name="Voll L.M."/>
            <person name="Will I."/>
            <person name="Young S."/>
            <person name="Zeng Q."/>
            <person name="Zhang J."/>
            <person name="Zhou S."/>
            <person name="Dickman M.B."/>
            <person name="Schulze-Lefert P."/>
            <person name="Ver Loren van Themaat E."/>
            <person name="Ma L.-J."/>
            <person name="Vaillancourt L.J."/>
        </authorList>
    </citation>
    <scope>NUCLEOTIDE SEQUENCE [LARGE SCALE GENOMIC DNA]</scope>
    <source>
        <strain evidence="2">IMI 349063</strain>
    </source>
</reference>
<gene>
    <name evidence="1" type="ORF">CH063_15098</name>
</gene>
<accession>H1W1D9</accession>
<proteinExistence type="predicted"/>
<dbReference type="AlphaFoldDB" id="H1W1D9"/>
<dbReference type="EMBL" id="CACQ02008558">
    <property type="protein sequence ID" value="CCF46302.1"/>
    <property type="molecule type" value="Genomic_DNA"/>
</dbReference>
<feature type="non-terminal residue" evidence="1">
    <location>
        <position position="1"/>
    </location>
</feature>
<dbReference type="Proteomes" id="UP000007174">
    <property type="component" value="Unassembled WGS sequence"/>
</dbReference>
<evidence type="ECO:0000313" key="1">
    <source>
        <dbReference type="EMBL" id="CCF46302.1"/>
    </source>
</evidence>
<name>H1W1D9_COLHI</name>
<protein>
    <submittedName>
        <fullName evidence="1">Uncharacterized protein</fullName>
    </submittedName>
</protein>
<evidence type="ECO:0000313" key="2">
    <source>
        <dbReference type="Proteomes" id="UP000007174"/>
    </source>
</evidence>